<feature type="compositionally biased region" description="Polar residues" evidence="1">
    <location>
        <begin position="42"/>
        <end position="61"/>
    </location>
</feature>
<evidence type="ECO:0000256" key="1">
    <source>
        <dbReference type="SAM" id="MobiDB-lite"/>
    </source>
</evidence>
<feature type="region of interest" description="Disordered" evidence="1">
    <location>
        <begin position="1"/>
        <end position="74"/>
    </location>
</feature>
<accession>D8T5M3</accession>
<dbReference type="HOGENOM" id="CLU_1247196_0_0_1"/>
<sequence>MVVALPSNDRGGWNTGNNGGRGWNTGEDGGGNGWGSREVRDNNATWGGSTGEKTPGNTPGESNEHPTPRRCKQHETHLPPDLFGISNKCEDAGVFLVPFPQGAYDHIDMMPGVAFGRVLSLRSTCGARELWQGVHGQRPIGGELQALCTTAIPPPGRPSDLRALRGFRKAPRSVLASGFAIFEWFKLPSHEERPSQHLPLKERNLENYRDVKSIFVVEAFSR</sequence>
<dbReference type="InParanoid" id="D8T5M3"/>
<name>D8T5M3_SELML</name>
<reference evidence="2 3" key="1">
    <citation type="journal article" date="2011" name="Science">
        <title>The Selaginella genome identifies genetic changes associated with the evolution of vascular plants.</title>
        <authorList>
            <person name="Banks J.A."/>
            <person name="Nishiyama T."/>
            <person name="Hasebe M."/>
            <person name="Bowman J.L."/>
            <person name="Gribskov M."/>
            <person name="dePamphilis C."/>
            <person name="Albert V.A."/>
            <person name="Aono N."/>
            <person name="Aoyama T."/>
            <person name="Ambrose B.A."/>
            <person name="Ashton N.W."/>
            <person name="Axtell M.J."/>
            <person name="Barker E."/>
            <person name="Barker M.S."/>
            <person name="Bennetzen J.L."/>
            <person name="Bonawitz N.D."/>
            <person name="Chapple C."/>
            <person name="Cheng C."/>
            <person name="Correa L.G."/>
            <person name="Dacre M."/>
            <person name="DeBarry J."/>
            <person name="Dreyer I."/>
            <person name="Elias M."/>
            <person name="Engstrom E.M."/>
            <person name="Estelle M."/>
            <person name="Feng L."/>
            <person name="Finet C."/>
            <person name="Floyd S.K."/>
            <person name="Frommer W.B."/>
            <person name="Fujita T."/>
            <person name="Gramzow L."/>
            <person name="Gutensohn M."/>
            <person name="Harholt J."/>
            <person name="Hattori M."/>
            <person name="Heyl A."/>
            <person name="Hirai T."/>
            <person name="Hiwatashi Y."/>
            <person name="Ishikawa M."/>
            <person name="Iwata M."/>
            <person name="Karol K.G."/>
            <person name="Koehler B."/>
            <person name="Kolukisaoglu U."/>
            <person name="Kubo M."/>
            <person name="Kurata T."/>
            <person name="Lalonde S."/>
            <person name="Li K."/>
            <person name="Li Y."/>
            <person name="Litt A."/>
            <person name="Lyons E."/>
            <person name="Manning G."/>
            <person name="Maruyama T."/>
            <person name="Michael T.P."/>
            <person name="Mikami K."/>
            <person name="Miyazaki S."/>
            <person name="Morinaga S."/>
            <person name="Murata T."/>
            <person name="Mueller-Roeber B."/>
            <person name="Nelson D.R."/>
            <person name="Obara M."/>
            <person name="Oguri Y."/>
            <person name="Olmstead R.G."/>
            <person name="Onodera N."/>
            <person name="Petersen B.L."/>
            <person name="Pils B."/>
            <person name="Prigge M."/>
            <person name="Rensing S.A."/>
            <person name="Riano-Pachon D.M."/>
            <person name="Roberts A.W."/>
            <person name="Sato Y."/>
            <person name="Scheller H.V."/>
            <person name="Schulz B."/>
            <person name="Schulz C."/>
            <person name="Shakirov E.V."/>
            <person name="Shibagaki N."/>
            <person name="Shinohara N."/>
            <person name="Shippen D.E."/>
            <person name="Soerensen I."/>
            <person name="Sotooka R."/>
            <person name="Sugimoto N."/>
            <person name="Sugita M."/>
            <person name="Sumikawa N."/>
            <person name="Tanurdzic M."/>
            <person name="Theissen G."/>
            <person name="Ulvskov P."/>
            <person name="Wakazuki S."/>
            <person name="Weng J.K."/>
            <person name="Willats W.W."/>
            <person name="Wipf D."/>
            <person name="Wolf P.G."/>
            <person name="Yang L."/>
            <person name="Zimmer A.D."/>
            <person name="Zhu Q."/>
            <person name="Mitros T."/>
            <person name="Hellsten U."/>
            <person name="Loque D."/>
            <person name="Otillar R."/>
            <person name="Salamov A."/>
            <person name="Schmutz J."/>
            <person name="Shapiro H."/>
            <person name="Lindquist E."/>
            <person name="Lucas S."/>
            <person name="Rokhsar D."/>
            <person name="Grigoriev I.V."/>
        </authorList>
    </citation>
    <scope>NUCLEOTIDE SEQUENCE [LARGE SCALE GENOMIC DNA]</scope>
</reference>
<feature type="compositionally biased region" description="Basic and acidic residues" evidence="1">
    <location>
        <begin position="62"/>
        <end position="74"/>
    </location>
</feature>
<organism evidence="3">
    <name type="scientific">Selaginella moellendorffii</name>
    <name type="common">Spikemoss</name>
    <dbReference type="NCBI Taxonomy" id="88036"/>
    <lineage>
        <taxon>Eukaryota</taxon>
        <taxon>Viridiplantae</taxon>
        <taxon>Streptophyta</taxon>
        <taxon>Embryophyta</taxon>
        <taxon>Tracheophyta</taxon>
        <taxon>Lycopodiopsida</taxon>
        <taxon>Selaginellales</taxon>
        <taxon>Selaginellaceae</taxon>
        <taxon>Selaginella</taxon>
    </lineage>
</organism>
<dbReference type="AlphaFoldDB" id="D8T5M3"/>
<protein>
    <submittedName>
        <fullName evidence="2">Uncharacterized protein</fullName>
    </submittedName>
</protein>
<evidence type="ECO:0000313" key="3">
    <source>
        <dbReference type="Proteomes" id="UP000001514"/>
    </source>
</evidence>
<gene>
    <name evidence="2" type="ORF">SELMODRAFT_429274</name>
</gene>
<dbReference type="KEGG" id="smo:SELMODRAFT_429274"/>
<evidence type="ECO:0000313" key="2">
    <source>
        <dbReference type="EMBL" id="EFJ07990.1"/>
    </source>
</evidence>
<dbReference type="Gramene" id="EFJ07990">
    <property type="protein sequence ID" value="EFJ07990"/>
    <property type="gene ID" value="SELMODRAFT_429274"/>
</dbReference>
<feature type="compositionally biased region" description="Gly residues" evidence="1">
    <location>
        <begin position="13"/>
        <end position="34"/>
    </location>
</feature>
<proteinExistence type="predicted"/>
<dbReference type="EMBL" id="GL377678">
    <property type="protein sequence ID" value="EFJ07990.1"/>
    <property type="molecule type" value="Genomic_DNA"/>
</dbReference>
<keyword evidence="3" id="KW-1185">Reference proteome</keyword>
<dbReference type="Proteomes" id="UP000001514">
    <property type="component" value="Unassembled WGS sequence"/>
</dbReference>